<dbReference type="AlphaFoldDB" id="A0A4R1QZ40"/>
<dbReference type="Pfam" id="PF21349">
    <property type="entry name" value="RUBY_RBDX"/>
    <property type="match status" value="3"/>
</dbReference>
<feature type="domain" description="Rubredoxin-like" evidence="3">
    <location>
        <begin position="275"/>
        <end position="311"/>
    </location>
</feature>
<proteinExistence type="predicted"/>
<keyword evidence="2" id="KW-0560">Oxidoreductase</keyword>
<reference evidence="4 5" key="1">
    <citation type="submission" date="2019-03" db="EMBL/GenBank/DDBJ databases">
        <title>Genomic Encyclopedia of Type Strains, Phase IV (KMG-IV): sequencing the most valuable type-strain genomes for metagenomic binning, comparative biology and taxonomic classification.</title>
        <authorList>
            <person name="Goeker M."/>
        </authorList>
    </citation>
    <scope>NUCLEOTIDE SEQUENCE [LARGE SCALE GENOMIC DNA]</scope>
    <source>
        <strain evidence="4 5">DSM 100451</strain>
    </source>
</reference>
<dbReference type="SMART" id="SM00903">
    <property type="entry name" value="Flavin_Reduct"/>
    <property type="match status" value="1"/>
</dbReference>
<dbReference type="GO" id="GO:0042602">
    <property type="term" value="F:riboflavin reductase (NADPH) activity"/>
    <property type="evidence" value="ECO:0007669"/>
    <property type="project" value="TreeGrafter"/>
</dbReference>
<name>A0A4R1QZ40_9FIRM</name>
<dbReference type="EMBL" id="SLUM01000008">
    <property type="protein sequence ID" value="TCL58252.1"/>
    <property type="molecule type" value="Genomic_DNA"/>
</dbReference>
<dbReference type="Proteomes" id="UP000295184">
    <property type="component" value="Unassembled WGS sequence"/>
</dbReference>
<dbReference type="InterPro" id="IPR002563">
    <property type="entry name" value="Flavin_Rdtase-like_dom"/>
</dbReference>
<evidence type="ECO:0000259" key="3">
    <source>
        <dbReference type="PROSITE" id="PS50903"/>
    </source>
</evidence>
<comment type="caution">
    <text evidence="4">The sequence shown here is derived from an EMBL/GenBank/DDBJ whole genome shotgun (WGS) entry which is preliminary data.</text>
</comment>
<organism evidence="4 5">
    <name type="scientific">Allofournierella massiliensis</name>
    <dbReference type="NCBI Taxonomy" id="1650663"/>
    <lineage>
        <taxon>Bacteria</taxon>
        <taxon>Bacillati</taxon>
        <taxon>Bacillota</taxon>
        <taxon>Clostridia</taxon>
        <taxon>Eubacteriales</taxon>
        <taxon>Oscillospiraceae</taxon>
        <taxon>Allofournierella</taxon>
    </lineage>
</organism>
<evidence type="ECO:0000313" key="5">
    <source>
        <dbReference type="Proteomes" id="UP000295184"/>
    </source>
</evidence>
<dbReference type="PROSITE" id="PS50903">
    <property type="entry name" value="RUBREDOXIN_LIKE"/>
    <property type="match status" value="3"/>
</dbReference>
<dbReference type="InterPro" id="IPR050268">
    <property type="entry name" value="NADH-dep_flavin_reductase"/>
</dbReference>
<dbReference type="SUPFAM" id="SSF50475">
    <property type="entry name" value="FMN-binding split barrel"/>
    <property type="match status" value="1"/>
</dbReference>
<feature type="domain" description="Rubredoxin-like" evidence="3">
    <location>
        <begin position="177"/>
        <end position="213"/>
    </location>
</feature>
<evidence type="ECO:0000256" key="2">
    <source>
        <dbReference type="ARBA" id="ARBA00023002"/>
    </source>
</evidence>
<evidence type="ECO:0000256" key="1">
    <source>
        <dbReference type="ARBA" id="ARBA00001965"/>
    </source>
</evidence>
<dbReference type="PANTHER" id="PTHR30466:SF1">
    <property type="entry name" value="FMN REDUCTASE (NADH) RUTF"/>
    <property type="match status" value="1"/>
</dbReference>
<dbReference type="STRING" id="1650663.GCA_001486665_01583"/>
<dbReference type="Gene3D" id="2.30.110.10">
    <property type="entry name" value="Electron Transport, Fmn-binding Protein, Chain A"/>
    <property type="match status" value="1"/>
</dbReference>
<gene>
    <name evidence="4" type="ORF">EDD77_108121</name>
</gene>
<dbReference type="InterPro" id="IPR024934">
    <property type="entry name" value="Rubredoxin-like_dom"/>
</dbReference>
<comment type="cofactor">
    <cofactor evidence="1">
        <name>Fe(3+)</name>
        <dbReference type="ChEBI" id="CHEBI:29034"/>
    </cofactor>
</comment>
<dbReference type="PANTHER" id="PTHR30466">
    <property type="entry name" value="FLAVIN REDUCTASE"/>
    <property type="match status" value="1"/>
</dbReference>
<dbReference type="GeneID" id="97382517"/>
<dbReference type="Gene3D" id="2.20.28.10">
    <property type="match status" value="3"/>
</dbReference>
<feature type="domain" description="Rubredoxin-like" evidence="3">
    <location>
        <begin position="229"/>
        <end position="265"/>
    </location>
</feature>
<evidence type="ECO:0000313" key="4">
    <source>
        <dbReference type="EMBL" id="TCL58252.1"/>
    </source>
</evidence>
<sequence length="313" mass="33742">MDVRFFFSMSYGVYIVTSMNGETPVGCTANSAMQITAEPATIAVSINHENLTHKAISESGMFALNVLSEASDPGLIGGFGFRSSRDVDKFAGVAWHYEQGLPVLEDTMGWGLCKVIDKMETETHTVFLGKVIDTGVFAQTAPAMTYEYYHKVIKGSSPKTAPTYVAPEAVAELPVTKTQWVCTVCGYIYEGDQLPAGFTCPLCGVGPEFFEKKSVEVSAEEAKPASASGTKWVCTVCGYVYEGDELPEGYTCPLCGVGAEFFEKQAAPAADTDENTEWVCSVCGYVYEGAQLPEGYTCPLCGVGAEQFEKRSK</sequence>
<dbReference type="SUPFAM" id="SSF57802">
    <property type="entry name" value="Rubredoxin-like"/>
    <property type="match status" value="3"/>
</dbReference>
<dbReference type="RefSeq" id="WP_077138533.1">
    <property type="nucleotide sequence ID" value="NZ_CABKVM010000016.1"/>
</dbReference>
<accession>A0A4R1QZ40</accession>
<dbReference type="InterPro" id="IPR048574">
    <property type="entry name" value="RUBY_RBDX"/>
</dbReference>
<protein>
    <submittedName>
        <fullName evidence="4">Flavin reductase (DIM6/NTAB) family NADH-FMN oxidoreductase RutF</fullName>
    </submittedName>
</protein>
<dbReference type="GO" id="GO:0010181">
    <property type="term" value="F:FMN binding"/>
    <property type="evidence" value="ECO:0007669"/>
    <property type="project" value="InterPro"/>
</dbReference>
<dbReference type="CDD" id="cd00350">
    <property type="entry name" value="rubredoxin_like"/>
    <property type="match status" value="3"/>
</dbReference>
<dbReference type="InterPro" id="IPR012349">
    <property type="entry name" value="Split_barrel_FMN-bd"/>
</dbReference>
<dbReference type="GO" id="GO:0005506">
    <property type="term" value="F:iron ion binding"/>
    <property type="evidence" value="ECO:0007669"/>
    <property type="project" value="InterPro"/>
</dbReference>
<dbReference type="Pfam" id="PF01613">
    <property type="entry name" value="Flavin_Reduct"/>
    <property type="match status" value="1"/>
</dbReference>